<evidence type="ECO:0000256" key="3">
    <source>
        <dbReference type="ARBA" id="ARBA00012895"/>
    </source>
</evidence>
<dbReference type="PANTHER" id="PTHR45866">
    <property type="entry name" value="DNA GYRASE/TOPOISOMERASE SUBUNIT B"/>
    <property type="match status" value="1"/>
</dbReference>
<organism evidence="12 13">
    <name type="scientific">Zhenhengia yiwuensis</name>
    <dbReference type="NCBI Taxonomy" id="2763666"/>
    <lineage>
        <taxon>Bacteria</taxon>
        <taxon>Bacillati</taxon>
        <taxon>Bacillota</taxon>
        <taxon>Clostridia</taxon>
        <taxon>Lachnospirales</taxon>
        <taxon>Lachnospiraceae</taxon>
        <taxon>Zhenhengia</taxon>
    </lineage>
</organism>
<dbReference type="Pfam" id="PF00204">
    <property type="entry name" value="DNA_gyraseB"/>
    <property type="match status" value="1"/>
</dbReference>
<reference evidence="12" key="1">
    <citation type="submission" date="2020-08" db="EMBL/GenBank/DDBJ databases">
        <title>Genome public.</title>
        <authorList>
            <person name="Liu C."/>
            <person name="Sun Q."/>
        </authorList>
    </citation>
    <scope>NUCLEOTIDE SEQUENCE</scope>
    <source>
        <strain evidence="12">NSJ-12</strain>
    </source>
</reference>
<sequence>MKKDNYGNQSISSLKGADRVRLRPAVIFGSDGIEGCQHSVFEILSNAIDEAKEGYGSVIDVTLCKDHSIIIQDYGRGMPLDYNEKEGRYNWDLIFCELYAGGKYNNNSGENYEFSLGLNGLGACATQYSSAFMDVRVYRNDYEYELHFERGENIGGLRKNKATYKSTGTWIHWKPDSEVFTDIRVSSSYFHNVLKRQAIVNKGIKFNFKDEILEEKHVYLYPEGIVGYAKEIAAEKQFSELIFMQHETRGQDSPERPEYKLKFEIACTFCNEANLLEYYHNSSYLEYGGAPDKAVKNAFVYCIDQYIKNENLYNKDEKKITFVDIQDSLILIVNSFSTVTSYENQTKKAITNKFIQEAIQDYLKDYLSIYFIENKDEATRIAKQILINKRSREKAERTRINVRKQLGGTIDITNRIKKFVDCRSKDLNKRELYIVEGDSALGSCKLGRNAEFQGIMAIRGKILNCLKSDYDKIFKSDIIVDLLKVLGCGVEITSKHNKELHTFELENLRWHKVIICTDADVDGYQIRTLVLTMLYALVPTLIREGKVFIAETPLYEINTKDHTYFAYSDYEKTKILESLKCKYTIQRSKGLGENDPEMMWETTMNPETRRLIQVMPEDAEVTKEVFERLLGDNLAARKAFIAEVGHEYLDLLDMS</sequence>
<comment type="catalytic activity">
    <reaction evidence="1">
        <text>ATP-dependent breakage, passage and rejoining of double-stranded DNA.</text>
        <dbReference type="EC" id="5.6.2.2"/>
    </reaction>
</comment>
<dbReference type="InterPro" id="IPR014721">
    <property type="entry name" value="Ribsml_uS5_D2-typ_fold_subgr"/>
</dbReference>
<keyword evidence="5" id="KW-0547">Nucleotide-binding</keyword>
<dbReference type="InterPro" id="IPR001241">
    <property type="entry name" value="Topo_IIA"/>
</dbReference>
<dbReference type="SUPFAM" id="SSF55874">
    <property type="entry name" value="ATPase domain of HSP90 chaperone/DNA topoisomerase II/histidine kinase"/>
    <property type="match status" value="1"/>
</dbReference>
<dbReference type="GO" id="GO:0034335">
    <property type="term" value="F:DNA negative supercoiling activity"/>
    <property type="evidence" value="ECO:0007669"/>
    <property type="project" value="UniProtKB-ARBA"/>
</dbReference>
<evidence type="ECO:0000313" key="13">
    <source>
        <dbReference type="Proteomes" id="UP000655830"/>
    </source>
</evidence>
<evidence type="ECO:0000256" key="4">
    <source>
        <dbReference type="ARBA" id="ARBA00022723"/>
    </source>
</evidence>
<dbReference type="Pfam" id="PF00986">
    <property type="entry name" value="DNA_gyraseB_C"/>
    <property type="match status" value="1"/>
</dbReference>
<keyword evidence="10" id="KW-0413">Isomerase</keyword>
<dbReference type="EC" id="5.6.2.2" evidence="3"/>
<dbReference type="GO" id="GO:0046872">
    <property type="term" value="F:metal ion binding"/>
    <property type="evidence" value="ECO:0007669"/>
    <property type="project" value="UniProtKB-KW"/>
</dbReference>
<dbReference type="InterPro" id="IPR036890">
    <property type="entry name" value="HATPase_C_sf"/>
</dbReference>
<dbReference type="InterPro" id="IPR006171">
    <property type="entry name" value="TOPRIM_dom"/>
</dbReference>
<dbReference type="InterPro" id="IPR013759">
    <property type="entry name" value="Topo_IIA_B_C"/>
</dbReference>
<dbReference type="InterPro" id="IPR002288">
    <property type="entry name" value="DNA_gyrase_B_C"/>
</dbReference>
<dbReference type="InterPro" id="IPR000565">
    <property type="entry name" value="Topo_IIA_B"/>
</dbReference>
<evidence type="ECO:0000256" key="2">
    <source>
        <dbReference type="ARBA" id="ARBA00010708"/>
    </source>
</evidence>
<dbReference type="Proteomes" id="UP000655830">
    <property type="component" value="Unassembled WGS sequence"/>
</dbReference>
<dbReference type="InterPro" id="IPR020568">
    <property type="entry name" value="Ribosomal_Su5_D2-typ_SF"/>
</dbReference>
<dbReference type="PRINTS" id="PR00418">
    <property type="entry name" value="TPI2FAMILY"/>
</dbReference>
<comment type="caution">
    <text evidence="12">The sequence shown here is derived from an EMBL/GenBank/DDBJ whole genome shotgun (WGS) entry which is preliminary data.</text>
</comment>
<dbReference type="Gene3D" id="3.30.565.10">
    <property type="entry name" value="Histidine kinase-like ATPase, C-terminal domain"/>
    <property type="match status" value="1"/>
</dbReference>
<dbReference type="InterPro" id="IPR013506">
    <property type="entry name" value="Topo_IIA_bsu_dom2"/>
</dbReference>
<dbReference type="SUPFAM" id="SSF54211">
    <property type="entry name" value="Ribosomal protein S5 domain 2-like"/>
    <property type="match status" value="1"/>
</dbReference>
<keyword evidence="6" id="KW-0067">ATP-binding</keyword>
<dbReference type="EMBL" id="JACRSY010000020">
    <property type="protein sequence ID" value="MBC8580396.1"/>
    <property type="molecule type" value="Genomic_DNA"/>
</dbReference>
<keyword evidence="7" id="KW-0460">Magnesium</keyword>
<name>A0A926EIQ5_9FIRM</name>
<dbReference type="SUPFAM" id="SSF56719">
    <property type="entry name" value="Type II DNA topoisomerase"/>
    <property type="match status" value="1"/>
</dbReference>
<evidence type="ECO:0000313" key="12">
    <source>
        <dbReference type="EMBL" id="MBC8580396.1"/>
    </source>
</evidence>
<dbReference type="Gene3D" id="3.30.230.10">
    <property type="match status" value="1"/>
</dbReference>
<evidence type="ECO:0000256" key="1">
    <source>
        <dbReference type="ARBA" id="ARBA00000185"/>
    </source>
</evidence>
<comment type="similarity">
    <text evidence="2">Belongs to the type II topoisomerase GyrB family.</text>
</comment>
<dbReference type="InterPro" id="IPR018522">
    <property type="entry name" value="TopoIIA_CS"/>
</dbReference>
<dbReference type="GO" id="GO:0003677">
    <property type="term" value="F:DNA binding"/>
    <property type="evidence" value="ECO:0007669"/>
    <property type="project" value="UniProtKB-KW"/>
</dbReference>
<dbReference type="GO" id="GO:0006265">
    <property type="term" value="P:DNA topological change"/>
    <property type="evidence" value="ECO:0007669"/>
    <property type="project" value="InterPro"/>
</dbReference>
<dbReference type="PRINTS" id="PR01159">
    <property type="entry name" value="DNAGYRASEB"/>
</dbReference>
<dbReference type="Pfam" id="PF01751">
    <property type="entry name" value="Toprim"/>
    <property type="match status" value="1"/>
</dbReference>
<evidence type="ECO:0000256" key="5">
    <source>
        <dbReference type="ARBA" id="ARBA00022741"/>
    </source>
</evidence>
<keyword evidence="4" id="KW-0479">Metal-binding</keyword>
<dbReference type="RefSeq" id="WP_177669772.1">
    <property type="nucleotide sequence ID" value="NZ_JACRSY010000020.1"/>
</dbReference>
<dbReference type="CDD" id="cd01030">
    <property type="entry name" value="TOPRIM_TopoIIA_like"/>
    <property type="match status" value="1"/>
</dbReference>
<dbReference type="SMART" id="SM00433">
    <property type="entry name" value="TOP2c"/>
    <property type="match status" value="1"/>
</dbReference>
<evidence type="ECO:0000259" key="11">
    <source>
        <dbReference type="PROSITE" id="PS50880"/>
    </source>
</evidence>
<gene>
    <name evidence="12" type="ORF">H8718_12740</name>
</gene>
<dbReference type="GO" id="GO:0005524">
    <property type="term" value="F:ATP binding"/>
    <property type="evidence" value="ECO:0007669"/>
    <property type="project" value="UniProtKB-KW"/>
</dbReference>
<keyword evidence="13" id="KW-1185">Reference proteome</keyword>
<dbReference type="AlphaFoldDB" id="A0A926EIQ5"/>
<evidence type="ECO:0000256" key="8">
    <source>
        <dbReference type="ARBA" id="ARBA00023029"/>
    </source>
</evidence>
<evidence type="ECO:0000256" key="10">
    <source>
        <dbReference type="ARBA" id="ARBA00023235"/>
    </source>
</evidence>
<dbReference type="InterPro" id="IPR013760">
    <property type="entry name" value="Topo_IIA-like_dom_sf"/>
</dbReference>
<dbReference type="Gene3D" id="3.40.50.670">
    <property type="match status" value="1"/>
</dbReference>
<keyword evidence="9" id="KW-0238">DNA-binding</keyword>
<proteinExistence type="inferred from homology"/>
<evidence type="ECO:0000256" key="7">
    <source>
        <dbReference type="ARBA" id="ARBA00022842"/>
    </source>
</evidence>
<dbReference type="PROSITE" id="PS50880">
    <property type="entry name" value="TOPRIM"/>
    <property type="match status" value="1"/>
</dbReference>
<evidence type="ECO:0000256" key="9">
    <source>
        <dbReference type="ARBA" id="ARBA00023125"/>
    </source>
</evidence>
<dbReference type="PROSITE" id="PS00177">
    <property type="entry name" value="TOPOISOMERASE_II"/>
    <property type="match status" value="1"/>
</dbReference>
<feature type="domain" description="Toprim" evidence="11">
    <location>
        <begin position="430"/>
        <end position="553"/>
    </location>
</feature>
<dbReference type="PANTHER" id="PTHR45866:SF1">
    <property type="entry name" value="DNA GYRASE SUBUNIT B, MITOCHONDRIAL"/>
    <property type="match status" value="1"/>
</dbReference>
<protein>
    <recommendedName>
        <fullName evidence="3">DNA topoisomerase (ATP-hydrolyzing)</fullName>
        <ecNumber evidence="3">5.6.2.2</ecNumber>
    </recommendedName>
</protein>
<accession>A0A926EIQ5</accession>
<keyword evidence="8" id="KW-0799">Topoisomerase</keyword>
<evidence type="ECO:0000256" key="6">
    <source>
        <dbReference type="ARBA" id="ARBA00022840"/>
    </source>
</evidence>